<evidence type="ECO:0000313" key="4">
    <source>
        <dbReference type="Proteomes" id="UP000290289"/>
    </source>
</evidence>
<comment type="caution">
    <text evidence="3">The sequence shown here is derived from an EMBL/GenBank/DDBJ whole genome shotgun (WGS) entry which is preliminary data.</text>
</comment>
<keyword evidence="2" id="KW-0687">Ribonucleoprotein</keyword>
<organism evidence="3 4">
    <name type="scientific">Malus domestica</name>
    <name type="common">Apple</name>
    <name type="synonym">Pyrus malus</name>
    <dbReference type="NCBI Taxonomy" id="3750"/>
    <lineage>
        <taxon>Eukaryota</taxon>
        <taxon>Viridiplantae</taxon>
        <taxon>Streptophyta</taxon>
        <taxon>Embryophyta</taxon>
        <taxon>Tracheophyta</taxon>
        <taxon>Spermatophyta</taxon>
        <taxon>Magnoliopsida</taxon>
        <taxon>eudicotyledons</taxon>
        <taxon>Gunneridae</taxon>
        <taxon>Pentapetalae</taxon>
        <taxon>rosids</taxon>
        <taxon>fabids</taxon>
        <taxon>Rosales</taxon>
        <taxon>Rosaceae</taxon>
        <taxon>Amygdaloideae</taxon>
        <taxon>Maleae</taxon>
        <taxon>Malus</taxon>
    </lineage>
</organism>
<proteinExistence type="predicted"/>
<dbReference type="GO" id="GO:0005840">
    <property type="term" value="C:ribosome"/>
    <property type="evidence" value="ECO:0007669"/>
    <property type="project" value="UniProtKB-KW"/>
</dbReference>
<dbReference type="Proteomes" id="UP000290289">
    <property type="component" value="Chromosome 10"/>
</dbReference>
<evidence type="ECO:0000313" key="3">
    <source>
        <dbReference type="EMBL" id="RXH88116.1"/>
    </source>
</evidence>
<dbReference type="EMBL" id="RDQH01000336">
    <property type="protein sequence ID" value="RXH88116.1"/>
    <property type="molecule type" value="Genomic_DNA"/>
</dbReference>
<protein>
    <submittedName>
        <fullName evidence="3">Uncharacterized protein</fullName>
    </submittedName>
</protein>
<evidence type="ECO:0000256" key="2">
    <source>
        <dbReference type="ARBA" id="ARBA00023274"/>
    </source>
</evidence>
<keyword evidence="4" id="KW-1185">Reference proteome</keyword>
<keyword evidence="1" id="KW-0689">Ribosomal protein</keyword>
<dbReference type="InterPro" id="IPR036227">
    <property type="entry name" value="Ribosomal_uL15/eL18_sf"/>
</dbReference>
<dbReference type="SUPFAM" id="SSF52080">
    <property type="entry name" value="Ribosomal proteins L15p and L18e"/>
    <property type="match status" value="1"/>
</dbReference>
<dbReference type="Gene3D" id="3.100.10.10">
    <property type="match status" value="1"/>
</dbReference>
<dbReference type="GO" id="GO:1990904">
    <property type="term" value="C:ribonucleoprotein complex"/>
    <property type="evidence" value="ECO:0007669"/>
    <property type="project" value="UniProtKB-KW"/>
</dbReference>
<gene>
    <name evidence="3" type="ORF">DVH24_042187</name>
</gene>
<name>A0A498IYD9_MALDO</name>
<dbReference type="AlphaFoldDB" id="A0A498IYD9"/>
<sequence length="109" mass="12521">MTYFHKLRYKFYCPIVNVDKLWSLLPQEAKDNALLIDGTPYDFFKVMGKGMLPQHQPIVEIAIVLCYFQRDRVGHRKDQGGARCARIGSEWSNAGWKESSNLPGLMNSL</sequence>
<dbReference type="STRING" id="3750.A0A498IYD9"/>
<reference evidence="3 4" key="1">
    <citation type="submission" date="2018-10" db="EMBL/GenBank/DDBJ databases">
        <title>A high-quality apple genome assembly.</title>
        <authorList>
            <person name="Hu J."/>
        </authorList>
    </citation>
    <scope>NUCLEOTIDE SEQUENCE [LARGE SCALE GENOMIC DNA]</scope>
    <source>
        <strain evidence="4">cv. HFTH1</strain>
        <tissue evidence="3">Young leaf</tissue>
    </source>
</reference>
<evidence type="ECO:0000256" key="1">
    <source>
        <dbReference type="ARBA" id="ARBA00022980"/>
    </source>
</evidence>
<accession>A0A498IYD9</accession>